<evidence type="ECO:0000313" key="1">
    <source>
        <dbReference type="EMBL" id="HDR46940.1"/>
    </source>
</evidence>
<name>A0A831PP62_9BACT</name>
<dbReference type="Gene3D" id="2.60.40.1180">
    <property type="entry name" value="Golgi alpha-mannosidase II"/>
    <property type="match status" value="1"/>
</dbReference>
<dbReference type="Proteomes" id="UP000886162">
    <property type="component" value="Unassembled WGS sequence"/>
</dbReference>
<dbReference type="AlphaFoldDB" id="A0A831PP62"/>
<dbReference type="EMBL" id="DSDO01000312">
    <property type="protein sequence ID" value="HDR46940.1"/>
    <property type="molecule type" value="Genomic_DNA"/>
</dbReference>
<gene>
    <name evidence="1" type="ORF">ENN94_04490</name>
</gene>
<dbReference type="SUPFAM" id="SSF51011">
    <property type="entry name" value="Glycosyl hydrolase domain"/>
    <property type="match status" value="1"/>
</dbReference>
<reference evidence="1" key="1">
    <citation type="journal article" date="2020" name="mSystems">
        <title>Genome- and Community-Level Interaction Insights into Carbon Utilization and Element Cycling Functions of Hydrothermarchaeota in Hydrothermal Sediment.</title>
        <authorList>
            <person name="Zhou Z."/>
            <person name="Liu Y."/>
            <person name="Xu W."/>
            <person name="Pan J."/>
            <person name="Luo Z.H."/>
            <person name="Li M."/>
        </authorList>
    </citation>
    <scope>NUCLEOTIDE SEQUENCE [LARGE SCALE GENOMIC DNA]</scope>
    <source>
        <strain evidence="1">SpSt-1220</strain>
    </source>
</reference>
<dbReference type="InterPro" id="IPR013780">
    <property type="entry name" value="Glyco_hydro_b"/>
</dbReference>
<organism evidence="1">
    <name type="scientific">Geoalkalibacter subterraneus</name>
    <dbReference type="NCBI Taxonomy" id="483547"/>
    <lineage>
        <taxon>Bacteria</taxon>
        <taxon>Pseudomonadati</taxon>
        <taxon>Thermodesulfobacteriota</taxon>
        <taxon>Desulfuromonadia</taxon>
        <taxon>Desulfuromonadales</taxon>
        <taxon>Geoalkalibacteraceae</taxon>
        <taxon>Geoalkalibacter</taxon>
    </lineage>
</organism>
<accession>A0A831PP62</accession>
<protein>
    <submittedName>
        <fullName evidence="1">DUF3459 domain-containing protein</fullName>
    </submittedName>
</protein>
<comment type="caution">
    <text evidence="1">The sequence shown here is derived from an EMBL/GenBank/DDBJ whole genome shotgun (WGS) entry which is preliminary data.</text>
</comment>
<proteinExistence type="predicted"/>
<sequence>MWLHRHHEKDETWLLMNFNRTKVECPFPARTGNWRKLIDSADRQWQGPGTCLPARIEGGQQVEIPPHSLALFTNQS</sequence>